<dbReference type="InterPro" id="IPR036291">
    <property type="entry name" value="NAD(P)-bd_dom_sf"/>
</dbReference>
<evidence type="ECO:0000313" key="15">
    <source>
        <dbReference type="EMBL" id="UYV71356.1"/>
    </source>
</evidence>
<accession>A0ABY6KT42</accession>
<dbReference type="InterPro" id="IPR044516">
    <property type="entry name" value="UXS-like"/>
</dbReference>
<comment type="subcellular location">
    <subcellularLocation>
        <location evidence="2">Golgi apparatus</location>
        <location evidence="2">Golgi stack membrane</location>
        <topology evidence="2">Single-pass type II membrane protein</topology>
    </subcellularLocation>
</comment>
<evidence type="ECO:0000256" key="6">
    <source>
        <dbReference type="ARBA" id="ARBA00022692"/>
    </source>
</evidence>
<evidence type="ECO:0000256" key="7">
    <source>
        <dbReference type="ARBA" id="ARBA00022793"/>
    </source>
</evidence>
<evidence type="ECO:0000256" key="9">
    <source>
        <dbReference type="ARBA" id="ARBA00022989"/>
    </source>
</evidence>
<name>A0ABY6KT42_9ARAC</name>
<comment type="similarity">
    <text evidence="4">Belongs to the NAD(P)-dependent epimerase/dehydratase family. UDP-glucuronic acid decarboxylase subfamily.</text>
</comment>
<keyword evidence="16" id="KW-1185">Reference proteome</keyword>
<evidence type="ECO:0000259" key="14">
    <source>
        <dbReference type="Pfam" id="PF16363"/>
    </source>
</evidence>
<evidence type="ECO:0000256" key="2">
    <source>
        <dbReference type="ARBA" id="ARBA00004447"/>
    </source>
</evidence>
<dbReference type="CDD" id="cd05230">
    <property type="entry name" value="UGD_SDR_e"/>
    <property type="match status" value="1"/>
</dbReference>
<evidence type="ECO:0000256" key="5">
    <source>
        <dbReference type="ARBA" id="ARBA00012290"/>
    </source>
</evidence>
<evidence type="ECO:0000256" key="10">
    <source>
        <dbReference type="ARBA" id="ARBA00023027"/>
    </source>
</evidence>
<feature type="domain" description="NAD(P)-binding" evidence="14">
    <location>
        <begin position="40"/>
        <end position="327"/>
    </location>
</feature>
<organism evidence="15 16">
    <name type="scientific">Cordylochernes scorpioides</name>
    <dbReference type="NCBI Taxonomy" id="51811"/>
    <lineage>
        <taxon>Eukaryota</taxon>
        <taxon>Metazoa</taxon>
        <taxon>Ecdysozoa</taxon>
        <taxon>Arthropoda</taxon>
        <taxon>Chelicerata</taxon>
        <taxon>Arachnida</taxon>
        <taxon>Pseudoscorpiones</taxon>
        <taxon>Cheliferoidea</taxon>
        <taxon>Chernetidae</taxon>
        <taxon>Cordylochernes</taxon>
    </lineage>
</organism>
<evidence type="ECO:0000256" key="11">
    <source>
        <dbReference type="ARBA" id="ARBA00023034"/>
    </source>
</evidence>
<gene>
    <name evidence="15" type="ORF">LAZ67_8002740</name>
</gene>
<sequence>MALEQKLQELEKNMAHVSLNSKKLYPSVEKLSSKDKKRILITGGAGFVGSHLVDELMHSGHEVTVVDNFYTGSKRNIQHWIGHPSFELIRHDVVNALYVEVDQIYHLASPASPPHYMHNPVKTLKTNTMGTINMLGLAKRVNARVLVASTSEVYGDPEQHPQNEDYWGNVNPIGPRSCYDEGKRVAESLTYAYAKQENVEVRVARIFNTYGPRMHFNDGRVVSNFICQALQNQPITIYGHGNQTRSFQYVTDLVHALIALMNSSYSMPFNLGNPEEHSIRDFATRIKQLVGGSSEIVYLDGVEDDPQRRKPDISRAQRLLGWTPMVGLCMDL</sequence>
<keyword evidence="12" id="KW-0472">Membrane</keyword>
<comment type="cofactor">
    <cofactor evidence="1">
        <name>NAD(+)</name>
        <dbReference type="ChEBI" id="CHEBI:57540"/>
    </cofactor>
</comment>
<dbReference type="EMBL" id="CP092870">
    <property type="protein sequence ID" value="UYV71356.1"/>
    <property type="molecule type" value="Genomic_DNA"/>
</dbReference>
<dbReference type="SUPFAM" id="SSF51735">
    <property type="entry name" value="NAD(P)-binding Rossmann-fold domains"/>
    <property type="match status" value="1"/>
</dbReference>
<evidence type="ECO:0000256" key="1">
    <source>
        <dbReference type="ARBA" id="ARBA00001911"/>
    </source>
</evidence>
<keyword evidence="8" id="KW-0735">Signal-anchor</keyword>
<evidence type="ECO:0000256" key="12">
    <source>
        <dbReference type="ARBA" id="ARBA00023136"/>
    </source>
</evidence>
<keyword evidence="7" id="KW-0210">Decarboxylase</keyword>
<dbReference type="InterPro" id="IPR016040">
    <property type="entry name" value="NAD(P)-bd_dom"/>
</dbReference>
<evidence type="ECO:0000313" key="16">
    <source>
        <dbReference type="Proteomes" id="UP001235939"/>
    </source>
</evidence>
<comment type="pathway">
    <text evidence="3">Nucleotide-sugar biosynthesis; UDP-alpha-D-xylose biosynthesis; UDP-alpha-D-xylose from UDP-alpha-D-glucuronate: step 1/1.</text>
</comment>
<dbReference type="EC" id="4.1.1.35" evidence="5"/>
<reference evidence="15 16" key="1">
    <citation type="submission" date="2022-01" db="EMBL/GenBank/DDBJ databases">
        <title>A chromosomal length assembly of Cordylochernes scorpioides.</title>
        <authorList>
            <person name="Zeh D."/>
            <person name="Zeh J."/>
        </authorList>
    </citation>
    <scope>NUCLEOTIDE SEQUENCE [LARGE SCALE GENOMIC DNA]</scope>
    <source>
        <strain evidence="15">IN4F17</strain>
        <tissue evidence="15">Whole Body</tissue>
    </source>
</reference>
<keyword evidence="9" id="KW-1133">Transmembrane helix</keyword>
<dbReference type="PANTHER" id="PTHR43078:SF6">
    <property type="entry name" value="UDP-GLUCURONIC ACID DECARBOXYLASE 1"/>
    <property type="match status" value="1"/>
</dbReference>
<evidence type="ECO:0000256" key="13">
    <source>
        <dbReference type="ARBA" id="ARBA00023239"/>
    </source>
</evidence>
<evidence type="ECO:0000256" key="4">
    <source>
        <dbReference type="ARBA" id="ARBA00007505"/>
    </source>
</evidence>
<keyword evidence="11" id="KW-0333">Golgi apparatus</keyword>
<dbReference type="Proteomes" id="UP001235939">
    <property type="component" value="Chromosome 08"/>
</dbReference>
<evidence type="ECO:0000256" key="8">
    <source>
        <dbReference type="ARBA" id="ARBA00022968"/>
    </source>
</evidence>
<dbReference type="Gene3D" id="3.40.50.720">
    <property type="entry name" value="NAD(P)-binding Rossmann-like Domain"/>
    <property type="match status" value="2"/>
</dbReference>
<keyword evidence="13" id="KW-0456">Lyase</keyword>
<dbReference type="Pfam" id="PF16363">
    <property type="entry name" value="GDP_Man_Dehyd"/>
    <property type="match status" value="1"/>
</dbReference>
<keyword evidence="10" id="KW-0520">NAD</keyword>
<keyword evidence="6" id="KW-0812">Transmembrane</keyword>
<proteinExistence type="inferred from homology"/>
<dbReference type="PANTHER" id="PTHR43078">
    <property type="entry name" value="UDP-GLUCURONIC ACID DECARBOXYLASE-RELATED"/>
    <property type="match status" value="1"/>
</dbReference>
<protein>
    <recommendedName>
        <fullName evidence="5">UDP-glucuronate decarboxylase</fullName>
        <ecNumber evidence="5">4.1.1.35</ecNumber>
    </recommendedName>
</protein>
<evidence type="ECO:0000256" key="3">
    <source>
        <dbReference type="ARBA" id="ARBA00005100"/>
    </source>
</evidence>